<sequence length="59" mass="6413">MRISSARTVAAVHRAQRIDEQLVAAGWSTTGLTDFCPACTVDATSDSVRPPDLRIVRDQ</sequence>
<protein>
    <submittedName>
        <fullName evidence="1">Uncharacterized protein</fullName>
    </submittedName>
</protein>
<keyword evidence="2" id="KW-1185">Reference proteome</keyword>
<dbReference type="RefSeq" id="WP_086537783.1">
    <property type="nucleotide sequence ID" value="NZ_JBLKRZ010000004.1"/>
</dbReference>
<dbReference type="EMBL" id="NGFO01000050">
    <property type="protein sequence ID" value="OUC75811.1"/>
    <property type="molecule type" value="Genomic_DNA"/>
</dbReference>
<dbReference type="AlphaFoldDB" id="A0A243Q3D4"/>
<dbReference type="Proteomes" id="UP000194632">
    <property type="component" value="Unassembled WGS sequence"/>
</dbReference>
<dbReference type="STRING" id="417102.CA982_24835"/>
<proteinExistence type="predicted"/>
<gene>
    <name evidence="1" type="ORF">CA982_24835</name>
</gene>
<organism evidence="1 2">
    <name type="scientific">Gordonia lacunae</name>
    <dbReference type="NCBI Taxonomy" id="417102"/>
    <lineage>
        <taxon>Bacteria</taxon>
        <taxon>Bacillati</taxon>
        <taxon>Actinomycetota</taxon>
        <taxon>Actinomycetes</taxon>
        <taxon>Mycobacteriales</taxon>
        <taxon>Gordoniaceae</taxon>
        <taxon>Gordonia</taxon>
    </lineage>
</organism>
<comment type="caution">
    <text evidence="1">The sequence shown here is derived from an EMBL/GenBank/DDBJ whole genome shotgun (WGS) entry which is preliminary data.</text>
</comment>
<reference evidence="1 2" key="1">
    <citation type="submission" date="2017-05" db="EMBL/GenBank/DDBJ databases">
        <title>Biotechnological potential of actinobacteria isolated from South African environments.</title>
        <authorList>
            <person name="Le Roes-Hill M."/>
            <person name="Prins A."/>
            <person name="Durrell K.A."/>
        </authorList>
    </citation>
    <scope>NUCLEOTIDE SEQUENCE [LARGE SCALE GENOMIC DNA]</scope>
    <source>
        <strain evidence="1">BS2</strain>
    </source>
</reference>
<evidence type="ECO:0000313" key="1">
    <source>
        <dbReference type="EMBL" id="OUC75811.1"/>
    </source>
</evidence>
<name>A0A243Q3D4_9ACTN</name>
<evidence type="ECO:0000313" key="2">
    <source>
        <dbReference type="Proteomes" id="UP000194632"/>
    </source>
</evidence>
<accession>A0A243Q3D4</accession>